<evidence type="ECO:0000313" key="7">
    <source>
        <dbReference type="Proteomes" id="UP000287101"/>
    </source>
</evidence>
<feature type="active site" description="Acyl-thioester intermediate" evidence="4">
    <location>
        <position position="198"/>
    </location>
</feature>
<name>A0A430ACI3_9ENTE</name>
<accession>A0A430ACI3</accession>
<protein>
    <recommendedName>
        <fullName evidence="8">Class A sortase</fullName>
    </recommendedName>
</protein>
<keyword evidence="5" id="KW-0812">Transmembrane</keyword>
<evidence type="ECO:0000313" key="6">
    <source>
        <dbReference type="EMBL" id="RSU04919.1"/>
    </source>
</evidence>
<dbReference type="GO" id="GO:0008234">
    <property type="term" value="F:cysteine-type peptidase activity"/>
    <property type="evidence" value="ECO:0007669"/>
    <property type="project" value="UniProtKB-KW"/>
</dbReference>
<feature type="transmembrane region" description="Helical" evidence="5">
    <location>
        <begin position="250"/>
        <end position="271"/>
    </location>
</feature>
<organism evidence="6 7">
    <name type="scientific">Vagococcus fessus</name>
    <dbReference type="NCBI Taxonomy" id="120370"/>
    <lineage>
        <taxon>Bacteria</taxon>
        <taxon>Bacillati</taxon>
        <taxon>Bacillota</taxon>
        <taxon>Bacilli</taxon>
        <taxon>Lactobacillales</taxon>
        <taxon>Enterococcaceae</taxon>
        <taxon>Vagococcus</taxon>
    </lineage>
</organism>
<evidence type="ECO:0000256" key="2">
    <source>
        <dbReference type="ARBA" id="ARBA00022801"/>
    </source>
</evidence>
<dbReference type="Gene3D" id="2.40.260.10">
    <property type="entry name" value="Sortase"/>
    <property type="match status" value="1"/>
</dbReference>
<dbReference type="AlphaFoldDB" id="A0A430ACI3"/>
<dbReference type="InterPro" id="IPR005754">
    <property type="entry name" value="Sortase"/>
</dbReference>
<keyword evidence="2" id="KW-0378">Hydrolase</keyword>
<gene>
    <name evidence="6" type="ORF">CBF31_02545</name>
</gene>
<evidence type="ECO:0000256" key="4">
    <source>
        <dbReference type="PIRSR" id="PIRSR605754-1"/>
    </source>
</evidence>
<keyword evidence="5" id="KW-1133">Transmembrane helix</keyword>
<dbReference type="SUPFAM" id="SSF63817">
    <property type="entry name" value="Sortase"/>
    <property type="match status" value="1"/>
</dbReference>
<dbReference type="InterPro" id="IPR023365">
    <property type="entry name" value="Sortase_dom-sf"/>
</dbReference>
<dbReference type="Proteomes" id="UP000287101">
    <property type="component" value="Unassembled WGS sequence"/>
</dbReference>
<dbReference type="Pfam" id="PF04203">
    <property type="entry name" value="Sortase"/>
    <property type="match status" value="1"/>
</dbReference>
<evidence type="ECO:0000256" key="5">
    <source>
        <dbReference type="SAM" id="Phobius"/>
    </source>
</evidence>
<keyword evidence="1" id="KW-0645">Protease</keyword>
<evidence type="ECO:0000256" key="1">
    <source>
        <dbReference type="ARBA" id="ARBA00022670"/>
    </source>
</evidence>
<dbReference type="OrthoDB" id="2243719at2"/>
<proteinExistence type="predicted"/>
<dbReference type="GO" id="GO:0006508">
    <property type="term" value="P:proteolysis"/>
    <property type="evidence" value="ECO:0007669"/>
    <property type="project" value="UniProtKB-KW"/>
</dbReference>
<feature type="active site" description="Proton donor/acceptor" evidence="4">
    <location>
        <position position="135"/>
    </location>
</feature>
<dbReference type="RefSeq" id="WP_126830663.1">
    <property type="nucleotide sequence ID" value="NZ_CBCRYB010000019.1"/>
</dbReference>
<evidence type="ECO:0000256" key="3">
    <source>
        <dbReference type="ARBA" id="ARBA00022807"/>
    </source>
</evidence>
<sequence length="275" mass="30813">MTKQKSNKVKKKKSRNWLLTVVALLLFYSAVFLIGSPFLKSTVINYRSISYSYQVNNTLPKVVPKVEEITPPTFEEAVKIKEPSSDGIIGAVTLENVGIDLPIFVGVTNQNLLFGTATLYPERDPLIDNIVILGHHLGYQGQLFSPLLTVEEGNEIELLYLGDRYKYKVTSAAIVKETNLSVLENTTDDKGILTLITCDKPTETDQRFVVKAKLMSSTNKDVSNLKDTTIKQESSSQLSQNIIKKKEIDWHLYLPLVIIFGLLIVVTPILIRLSK</sequence>
<evidence type="ECO:0008006" key="8">
    <source>
        <dbReference type="Google" id="ProtNLM"/>
    </source>
</evidence>
<dbReference type="EMBL" id="NGJY01000001">
    <property type="protein sequence ID" value="RSU04919.1"/>
    <property type="molecule type" value="Genomic_DNA"/>
</dbReference>
<dbReference type="CDD" id="cd06165">
    <property type="entry name" value="Sortase_A"/>
    <property type="match status" value="1"/>
</dbReference>
<reference evidence="6 7" key="1">
    <citation type="submission" date="2017-05" db="EMBL/GenBank/DDBJ databases">
        <title>Vagococcus spp. assemblies.</title>
        <authorList>
            <person name="Gulvik C.A."/>
        </authorList>
    </citation>
    <scope>NUCLEOTIDE SEQUENCE [LARGE SCALE GENOMIC DNA]</scope>
    <source>
        <strain evidence="6 7">CCUG 41755</strain>
    </source>
</reference>
<comment type="caution">
    <text evidence="6">The sequence shown here is derived from an EMBL/GenBank/DDBJ whole genome shotgun (WGS) entry which is preliminary data.</text>
</comment>
<keyword evidence="5" id="KW-0472">Membrane</keyword>
<dbReference type="NCBIfam" id="TIGR01076">
    <property type="entry name" value="sortase_fam"/>
    <property type="match status" value="1"/>
</dbReference>
<dbReference type="InterPro" id="IPR042007">
    <property type="entry name" value="Sortase_A"/>
</dbReference>
<keyword evidence="3" id="KW-0788">Thiol protease</keyword>
<keyword evidence="7" id="KW-1185">Reference proteome</keyword>